<dbReference type="RefSeq" id="WP_123247832.1">
    <property type="nucleotide sequence ID" value="NZ_CP060203.1"/>
</dbReference>
<reference evidence="2 3" key="1">
    <citation type="submission" date="2020-07" db="EMBL/GenBank/DDBJ databases">
        <title>Complete genome and description of Chryseobacterium manosquense strain Marseille-Q2069 sp. nov.</title>
        <authorList>
            <person name="Boxberger M."/>
        </authorList>
    </citation>
    <scope>NUCLEOTIDE SEQUENCE [LARGE SCALE GENOMIC DNA]</scope>
    <source>
        <strain evidence="2 3">Marseille-Q2069</strain>
    </source>
</reference>
<gene>
    <name evidence="2" type="ORF">H0S70_02005</name>
</gene>
<dbReference type="InterPro" id="IPR028932">
    <property type="entry name" value="TerB-C"/>
</dbReference>
<evidence type="ECO:0000313" key="3">
    <source>
        <dbReference type="Proteomes" id="UP000516438"/>
    </source>
</evidence>
<feature type="domain" description="TerB-C" evidence="1">
    <location>
        <begin position="507"/>
        <end position="661"/>
    </location>
</feature>
<name>A0A7H1DXS7_9FLAO</name>
<sequence length="665" mass="78749">MTFFIILVILFFIIAISKNQKKTPKNKVTFKNTNSYPIKAQSEKSYSEKRNEIIPSQSKNEIDSVESKVKDDSIIDVSDLMNTLISNIKITSEYSSSNSPSSYSSVPYWPHQYVYSYDEINYATKEQQGFYDKFKTEFLKGNILSLNGNTNYAFILLFDLLNDFEVHKDYKKIEHQLEMLGNTFSRTKSYCVSFLLKKLEEYNMDDEAEHFREKNQQYDYDYWKLGRKYKKKLNLSNAQEEILNRIWLQNNVFNDIEFCKTEILKQFLRAVESLQDNYVSNDNSFDNLMDELSDLVVRKYYRYRKGSQNYKYTFDSVKGEIYGHILKLCENNVRVVYSNKRKLTAEFNYSAPEIYTSYYEKVISKLDVFLIDDQKNIPSPDTETEKLLNESNTTRWKSKFEIITQTYTNTEDFENQIIRLAEENIKNPSVENIFYEASKFMAKLDKSSSLKLYIYYIDFDLKSSKFDNKQMNKTIQKSLFKTNEQLVEFEGILNDFIKDKQLENALKKVSYLYEPKRKKIVIDRNSIQEVQKQHSGTVNLLNEYLHDELEDEVKTSDFKEENETEEIQIHINNDDNTESAISRFNSDLHLSELQKEVLEIFEKSSFSISQNELEEVLKSKNQMMSSVIDSINESCYETLDDVLIEEEDDYFTIFPDYYKKLLNND</sequence>
<dbReference type="Proteomes" id="UP000516438">
    <property type="component" value="Chromosome"/>
</dbReference>
<dbReference type="KEGG" id="cmaq:H0S70_02005"/>
<proteinExistence type="predicted"/>
<dbReference type="Pfam" id="PF15615">
    <property type="entry name" value="TerB_C"/>
    <property type="match status" value="1"/>
</dbReference>
<keyword evidence="3" id="KW-1185">Reference proteome</keyword>
<dbReference type="EMBL" id="CP060203">
    <property type="protein sequence ID" value="QNS41785.1"/>
    <property type="molecule type" value="Genomic_DNA"/>
</dbReference>
<evidence type="ECO:0000259" key="1">
    <source>
        <dbReference type="Pfam" id="PF15615"/>
    </source>
</evidence>
<accession>A0A7H1DXS7</accession>
<evidence type="ECO:0000313" key="2">
    <source>
        <dbReference type="EMBL" id="QNS41785.1"/>
    </source>
</evidence>
<dbReference type="AlphaFoldDB" id="A0A7H1DXS7"/>
<organism evidence="2 3">
    <name type="scientific">Chryseobacterium manosquense</name>
    <dbReference type="NCBI Taxonomy" id="2754694"/>
    <lineage>
        <taxon>Bacteria</taxon>
        <taxon>Pseudomonadati</taxon>
        <taxon>Bacteroidota</taxon>
        <taxon>Flavobacteriia</taxon>
        <taxon>Flavobacteriales</taxon>
        <taxon>Weeksellaceae</taxon>
        <taxon>Chryseobacterium group</taxon>
        <taxon>Chryseobacterium</taxon>
    </lineage>
</organism>
<protein>
    <recommendedName>
        <fullName evidence="1">TerB-C domain-containing protein</fullName>
    </recommendedName>
</protein>